<proteinExistence type="predicted"/>
<dbReference type="EMBL" id="GL698534">
    <property type="protein sequence ID" value="EFY87011.1"/>
    <property type="molecule type" value="Genomic_DNA"/>
</dbReference>
<name>E9EAL1_METAQ</name>
<dbReference type="GeneID" id="19251220"/>
<keyword evidence="1" id="KW-1133">Transmembrane helix</keyword>
<keyword evidence="1" id="KW-0472">Membrane</keyword>
<dbReference type="KEGG" id="maw:19251220"/>
<reference evidence="2 3" key="1">
    <citation type="journal article" date="2011" name="PLoS Genet.">
        <title>Genome sequencing and comparative transcriptomics of the model entomopathogenic fungi Metarhizium anisopliae and M. acridum.</title>
        <authorList>
            <person name="Gao Q."/>
            <person name="Jin K."/>
            <person name="Ying S.H."/>
            <person name="Zhang Y."/>
            <person name="Xiao G."/>
            <person name="Shang Y."/>
            <person name="Duan Z."/>
            <person name="Hu X."/>
            <person name="Xie X.Q."/>
            <person name="Zhou G."/>
            <person name="Peng G."/>
            <person name="Luo Z."/>
            <person name="Huang W."/>
            <person name="Wang B."/>
            <person name="Fang W."/>
            <person name="Wang S."/>
            <person name="Zhong Y."/>
            <person name="Ma L.J."/>
            <person name="St Leger R.J."/>
            <person name="Zhao G.P."/>
            <person name="Pei Y."/>
            <person name="Feng M.G."/>
            <person name="Xia Y."/>
            <person name="Wang C."/>
        </authorList>
    </citation>
    <scope>NUCLEOTIDE SEQUENCE [LARGE SCALE GENOMIC DNA]</scope>
    <source>
        <strain evidence="2 3">CQMa 102</strain>
    </source>
</reference>
<sequence length="67" mass="7446">MAAIDTSLIAREATSMLVKRKNWAARNPGVMVVFCIVFVVAVGLIALWIAKLISRRREAKERAAAKY</sequence>
<organism evidence="3">
    <name type="scientific">Metarhizium acridum (strain CQMa 102)</name>
    <dbReference type="NCBI Taxonomy" id="655827"/>
    <lineage>
        <taxon>Eukaryota</taxon>
        <taxon>Fungi</taxon>
        <taxon>Dikarya</taxon>
        <taxon>Ascomycota</taxon>
        <taxon>Pezizomycotina</taxon>
        <taxon>Sordariomycetes</taxon>
        <taxon>Hypocreomycetidae</taxon>
        <taxon>Hypocreales</taxon>
        <taxon>Clavicipitaceae</taxon>
        <taxon>Metarhizium</taxon>
    </lineage>
</organism>
<keyword evidence="3" id="KW-1185">Reference proteome</keyword>
<evidence type="ECO:0000256" key="1">
    <source>
        <dbReference type="SAM" id="Phobius"/>
    </source>
</evidence>
<evidence type="ECO:0000313" key="2">
    <source>
        <dbReference type="EMBL" id="EFY87011.1"/>
    </source>
</evidence>
<dbReference type="HOGENOM" id="CLU_199238_0_0_1"/>
<dbReference type="RefSeq" id="XP_007813249.1">
    <property type="nucleotide sequence ID" value="XM_007815058.1"/>
</dbReference>
<keyword evidence="1" id="KW-0812">Transmembrane</keyword>
<protein>
    <submittedName>
        <fullName evidence="2">Uncharacterized protein</fullName>
    </submittedName>
</protein>
<dbReference type="Proteomes" id="UP000002499">
    <property type="component" value="Unassembled WGS sequence"/>
</dbReference>
<accession>E9EAL1</accession>
<gene>
    <name evidence="2" type="ORF">MAC_06909</name>
</gene>
<dbReference type="STRING" id="655827.E9EAL1"/>
<dbReference type="AlphaFoldDB" id="E9EAL1"/>
<dbReference type="OMA" id="RHHQLIK"/>
<feature type="transmembrane region" description="Helical" evidence="1">
    <location>
        <begin position="29"/>
        <end position="50"/>
    </location>
</feature>
<dbReference type="InParanoid" id="E9EAL1"/>
<dbReference type="eggNOG" id="ENOG502T0TG">
    <property type="taxonomic scope" value="Eukaryota"/>
</dbReference>
<evidence type="ECO:0000313" key="3">
    <source>
        <dbReference type="Proteomes" id="UP000002499"/>
    </source>
</evidence>